<evidence type="ECO:0000256" key="6">
    <source>
        <dbReference type="SAM" id="SignalP"/>
    </source>
</evidence>
<dbReference type="GO" id="GO:0005975">
    <property type="term" value="P:carbohydrate metabolic process"/>
    <property type="evidence" value="ECO:0007669"/>
    <property type="project" value="InterPro"/>
</dbReference>
<dbReference type="STRING" id="29655.A0A0K9PTL2"/>
<evidence type="ECO:0000313" key="7">
    <source>
        <dbReference type="EMBL" id="KMZ72294.1"/>
    </source>
</evidence>
<evidence type="ECO:0000256" key="3">
    <source>
        <dbReference type="ARBA" id="ARBA00023295"/>
    </source>
</evidence>
<dbReference type="GO" id="GO:0042973">
    <property type="term" value="F:glucan endo-1,3-beta-D-glucosidase activity"/>
    <property type="evidence" value="ECO:0007669"/>
    <property type="project" value="UniProtKB-ARBA"/>
</dbReference>
<dbReference type="InterPro" id="IPR017853">
    <property type="entry name" value="GH"/>
</dbReference>
<dbReference type="InterPro" id="IPR000490">
    <property type="entry name" value="Glyco_hydro_17"/>
</dbReference>
<proteinExistence type="inferred from homology"/>
<dbReference type="InterPro" id="IPR044965">
    <property type="entry name" value="Glyco_hydro_17_plant"/>
</dbReference>
<dbReference type="PANTHER" id="PTHR32227">
    <property type="entry name" value="GLUCAN ENDO-1,3-BETA-GLUCOSIDASE BG1-RELATED-RELATED"/>
    <property type="match status" value="1"/>
</dbReference>
<dbReference type="Pfam" id="PF00332">
    <property type="entry name" value="Glyco_hydro_17"/>
    <property type="match status" value="1"/>
</dbReference>
<feature type="chain" id="PRO_5005527880" evidence="6">
    <location>
        <begin position="26"/>
        <end position="338"/>
    </location>
</feature>
<reference evidence="8" key="1">
    <citation type="journal article" date="2016" name="Nature">
        <title>The genome of the seagrass Zostera marina reveals angiosperm adaptation to the sea.</title>
        <authorList>
            <person name="Olsen J.L."/>
            <person name="Rouze P."/>
            <person name="Verhelst B."/>
            <person name="Lin Y.-C."/>
            <person name="Bayer T."/>
            <person name="Collen J."/>
            <person name="Dattolo E."/>
            <person name="De Paoli E."/>
            <person name="Dittami S."/>
            <person name="Maumus F."/>
            <person name="Michel G."/>
            <person name="Kersting A."/>
            <person name="Lauritano C."/>
            <person name="Lohaus R."/>
            <person name="Toepel M."/>
            <person name="Tonon T."/>
            <person name="Vanneste K."/>
            <person name="Amirebrahimi M."/>
            <person name="Brakel J."/>
            <person name="Bostroem C."/>
            <person name="Chovatia M."/>
            <person name="Grimwood J."/>
            <person name="Jenkins J.W."/>
            <person name="Jueterbock A."/>
            <person name="Mraz A."/>
            <person name="Stam W.T."/>
            <person name="Tice H."/>
            <person name="Bornberg-Bauer E."/>
            <person name="Green P.J."/>
            <person name="Pearson G.A."/>
            <person name="Procaccini G."/>
            <person name="Duarte C.M."/>
            <person name="Schmutz J."/>
            <person name="Reusch T.B.H."/>
            <person name="Van de Peer Y."/>
        </authorList>
    </citation>
    <scope>NUCLEOTIDE SEQUENCE [LARGE SCALE GENOMIC DNA]</scope>
    <source>
        <strain evidence="8">cv. Finnish</strain>
    </source>
</reference>
<sequence length="338" mass="37357">MMSMIDHPYAFPIAVLTLILLPMRGETIGVCNGRVGNDLPSESDVTDMYTSKGISAMRIYNTNGAILKSVQYTDIQLIMDVVSSDILNIANDKNSAFGWVNDNIVAYWPQVNFKYIAVGNELIGKEDDTQQYILLAMRNINEALNQFDIKIKVSTSVDTGILACSYPPSNGAFKILAQNILDPIVKYLEATGAPLLANVYPYFSYAYSNGEIPLPFATFMDSQGYKDGPYTYLNLFDATIDSLYVAMEKVGGPTVPIVISETGWPSAGGYGASIENAKTYNSNLILHVGKGTPRRPGIQIETYIFAMFNENQKPEGVERNWGLFYPDKSPVYSINFLL</sequence>
<protein>
    <submittedName>
        <fullName evidence="7">Beta-1,3-endoglucanase, family GH17</fullName>
    </submittedName>
</protein>
<feature type="signal peptide" evidence="6">
    <location>
        <begin position="1"/>
        <end position="25"/>
    </location>
</feature>
<keyword evidence="3 5" id="KW-0326">Glycosidase</keyword>
<dbReference type="Proteomes" id="UP000036987">
    <property type="component" value="Unassembled WGS sequence"/>
</dbReference>
<dbReference type="AlphaFoldDB" id="A0A0K9PTL2"/>
<accession>A0A0K9PTL2</accession>
<dbReference type="PROSITE" id="PS00587">
    <property type="entry name" value="GLYCOSYL_HYDROL_F17"/>
    <property type="match status" value="1"/>
</dbReference>
<dbReference type="FunFam" id="3.20.20.80:FF:000010">
    <property type="entry name" value="glucan endo-1,3-beta-glucosidase, basic"/>
    <property type="match status" value="1"/>
</dbReference>
<keyword evidence="6" id="KW-0732">Signal</keyword>
<evidence type="ECO:0000256" key="1">
    <source>
        <dbReference type="ARBA" id="ARBA00008773"/>
    </source>
</evidence>
<evidence type="ECO:0000313" key="8">
    <source>
        <dbReference type="Proteomes" id="UP000036987"/>
    </source>
</evidence>
<dbReference type="SUPFAM" id="SSF51445">
    <property type="entry name" value="(Trans)glycosidases"/>
    <property type="match status" value="1"/>
</dbReference>
<gene>
    <name evidence="7" type="ORF">ZOSMA_167G00090</name>
</gene>
<comment type="caution">
    <text evidence="7">The sequence shown here is derived from an EMBL/GenBank/DDBJ whole genome shotgun (WGS) entry which is preliminary data.</text>
</comment>
<keyword evidence="8" id="KW-1185">Reference proteome</keyword>
<comment type="similarity">
    <text evidence="1 4">Belongs to the glycosyl hydrolase 17 family.</text>
</comment>
<dbReference type="EMBL" id="LFYR01000639">
    <property type="protein sequence ID" value="KMZ72294.1"/>
    <property type="molecule type" value="Genomic_DNA"/>
</dbReference>
<dbReference type="Gene3D" id="3.20.20.80">
    <property type="entry name" value="Glycosidases"/>
    <property type="match status" value="1"/>
</dbReference>
<dbReference type="OMA" id="NIVAYWP"/>
<organism evidence="7 8">
    <name type="scientific">Zostera marina</name>
    <name type="common">Eelgrass</name>
    <dbReference type="NCBI Taxonomy" id="29655"/>
    <lineage>
        <taxon>Eukaryota</taxon>
        <taxon>Viridiplantae</taxon>
        <taxon>Streptophyta</taxon>
        <taxon>Embryophyta</taxon>
        <taxon>Tracheophyta</taxon>
        <taxon>Spermatophyta</taxon>
        <taxon>Magnoliopsida</taxon>
        <taxon>Liliopsida</taxon>
        <taxon>Zosteraceae</taxon>
        <taxon>Zostera</taxon>
    </lineage>
</organism>
<name>A0A0K9PTL2_ZOSMR</name>
<dbReference type="OrthoDB" id="941679at2759"/>
<keyword evidence="2 5" id="KW-0378">Hydrolase</keyword>
<evidence type="ECO:0000256" key="5">
    <source>
        <dbReference type="RuleBase" id="RU004336"/>
    </source>
</evidence>
<evidence type="ECO:0000256" key="4">
    <source>
        <dbReference type="RuleBase" id="RU004335"/>
    </source>
</evidence>
<evidence type="ECO:0000256" key="2">
    <source>
        <dbReference type="ARBA" id="ARBA00022801"/>
    </source>
</evidence>